<dbReference type="Proteomes" id="UP001597521">
    <property type="component" value="Unassembled WGS sequence"/>
</dbReference>
<comment type="caution">
    <text evidence="2">The sequence shown here is derived from an EMBL/GenBank/DDBJ whole genome shotgun (WGS) entry which is preliminary data.</text>
</comment>
<keyword evidence="3" id="KW-1185">Reference proteome</keyword>
<evidence type="ECO:0000259" key="1">
    <source>
        <dbReference type="Pfam" id="PF13586"/>
    </source>
</evidence>
<reference evidence="3" key="1">
    <citation type="journal article" date="2019" name="Int. J. Syst. Evol. Microbiol.">
        <title>The Global Catalogue of Microorganisms (GCM) 10K type strain sequencing project: providing services to taxonomists for standard genome sequencing and annotation.</title>
        <authorList>
            <consortium name="The Broad Institute Genomics Platform"/>
            <consortium name="The Broad Institute Genome Sequencing Center for Infectious Disease"/>
            <person name="Wu L."/>
            <person name="Ma J."/>
        </authorList>
    </citation>
    <scope>NUCLEOTIDE SEQUENCE [LARGE SCALE GENOMIC DNA]</scope>
    <source>
        <strain evidence="3">CCM 7427</strain>
    </source>
</reference>
<accession>A0ABW5QLS5</accession>
<evidence type="ECO:0000313" key="2">
    <source>
        <dbReference type="EMBL" id="MFD2648635.1"/>
    </source>
</evidence>
<gene>
    <name evidence="2" type="ORF">ACFSX5_12620</name>
</gene>
<dbReference type="Pfam" id="PF13586">
    <property type="entry name" value="DDE_Tnp_1_2"/>
    <property type="match status" value="1"/>
</dbReference>
<evidence type="ECO:0000313" key="3">
    <source>
        <dbReference type="Proteomes" id="UP001597521"/>
    </source>
</evidence>
<dbReference type="RefSeq" id="WP_386835641.1">
    <property type="nucleotide sequence ID" value="NZ_JBHUNP010000001.1"/>
</dbReference>
<organism evidence="2 3">
    <name type="scientific">Devosia albogilva</name>
    <dbReference type="NCBI Taxonomy" id="429726"/>
    <lineage>
        <taxon>Bacteria</taxon>
        <taxon>Pseudomonadati</taxon>
        <taxon>Pseudomonadota</taxon>
        <taxon>Alphaproteobacteria</taxon>
        <taxon>Hyphomicrobiales</taxon>
        <taxon>Devosiaceae</taxon>
        <taxon>Devosia</taxon>
    </lineage>
</organism>
<dbReference type="InterPro" id="IPR025668">
    <property type="entry name" value="Tnp_DDE_dom"/>
</dbReference>
<name>A0ABW5QLS5_9HYPH</name>
<feature type="domain" description="Transposase DDE" evidence="1">
    <location>
        <begin position="20"/>
        <end position="67"/>
    </location>
</feature>
<proteinExistence type="predicted"/>
<dbReference type="EMBL" id="JBHUNP010000001">
    <property type="protein sequence ID" value="MFD2648635.1"/>
    <property type="molecule type" value="Genomic_DNA"/>
</dbReference>
<protein>
    <submittedName>
        <fullName evidence="2">Transposase</fullName>
    </submittedName>
</protein>
<sequence length="74" mass="8708">MRCDGPHPQSEQCPHRPLRRSRTLPKAHMIERFFSRLKHFRGIATRYFKTAANFLAAIHLAAARLWIRSYESTT</sequence>